<comment type="pathway">
    <text evidence="1 7">Lipid metabolism; fatty acid biosynthesis.</text>
</comment>
<dbReference type="NCBIfam" id="NF009466">
    <property type="entry name" value="PRK12826.1-2"/>
    <property type="match status" value="1"/>
</dbReference>
<dbReference type="InterPro" id="IPR020904">
    <property type="entry name" value="Sc_DH/Rdtase_CS"/>
</dbReference>
<comment type="catalytic activity">
    <reaction evidence="6 7">
        <text>a (3R)-hydroxyacyl-[ACP] + NADP(+) = a 3-oxoacyl-[ACP] + NADPH + H(+)</text>
        <dbReference type="Rhea" id="RHEA:17397"/>
        <dbReference type="Rhea" id="RHEA-COMP:9916"/>
        <dbReference type="Rhea" id="RHEA-COMP:9945"/>
        <dbReference type="ChEBI" id="CHEBI:15378"/>
        <dbReference type="ChEBI" id="CHEBI:57783"/>
        <dbReference type="ChEBI" id="CHEBI:58349"/>
        <dbReference type="ChEBI" id="CHEBI:78776"/>
        <dbReference type="ChEBI" id="CHEBI:78827"/>
        <dbReference type="EC" id="1.1.1.100"/>
    </reaction>
</comment>
<evidence type="ECO:0000256" key="2">
    <source>
        <dbReference type="ARBA" id="ARBA00006484"/>
    </source>
</evidence>
<comment type="similarity">
    <text evidence="2 7">Belongs to the short-chain dehydrogenases/reductases (SDR) family.</text>
</comment>
<organism evidence="9 10">
    <name type="scientific">Muricoprocola aceti</name>
    <dbReference type="NCBI Taxonomy" id="2981772"/>
    <lineage>
        <taxon>Bacteria</taxon>
        <taxon>Bacillati</taxon>
        <taxon>Bacillota</taxon>
        <taxon>Clostridia</taxon>
        <taxon>Lachnospirales</taxon>
        <taxon>Lachnospiraceae</taxon>
        <taxon>Muricoprocola</taxon>
    </lineage>
</organism>
<dbReference type="PANTHER" id="PTHR42879:SF2">
    <property type="entry name" value="3-OXOACYL-[ACYL-CARRIER-PROTEIN] REDUCTASE FABG"/>
    <property type="match status" value="1"/>
</dbReference>
<keyword evidence="7" id="KW-0276">Fatty acid metabolism</keyword>
<comment type="caution">
    <text evidence="9">The sequence shown here is derived from an EMBL/GenBank/DDBJ whole genome shotgun (WGS) entry which is preliminary data.</text>
</comment>
<name>A0ABT2SKN4_9FIRM</name>
<evidence type="ECO:0000256" key="3">
    <source>
        <dbReference type="ARBA" id="ARBA00012948"/>
    </source>
</evidence>
<keyword evidence="4 7" id="KW-0560">Oxidoreductase</keyword>
<protein>
    <recommendedName>
        <fullName evidence="3 7">3-oxoacyl-[acyl-carrier-protein] reductase</fullName>
        <ecNumber evidence="3 7">1.1.1.100</ecNumber>
    </recommendedName>
</protein>
<dbReference type="InterPro" id="IPR036291">
    <property type="entry name" value="NAD(P)-bd_dom_sf"/>
</dbReference>
<dbReference type="SMART" id="SM00822">
    <property type="entry name" value="PKS_KR"/>
    <property type="match status" value="1"/>
</dbReference>
<feature type="domain" description="Ketoreductase" evidence="8">
    <location>
        <begin position="5"/>
        <end position="185"/>
    </location>
</feature>
<dbReference type="InterPro" id="IPR057326">
    <property type="entry name" value="KR_dom"/>
</dbReference>
<dbReference type="PRINTS" id="PR00080">
    <property type="entry name" value="SDRFAMILY"/>
</dbReference>
<dbReference type="PROSITE" id="PS00061">
    <property type="entry name" value="ADH_SHORT"/>
    <property type="match status" value="1"/>
</dbReference>
<evidence type="ECO:0000256" key="1">
    <source>
        <dbReference type="ARBA" id="ARBA00005194"/>
    </source>
</evidence>
<keyword evidence="5" id="KW-0753">Steroid metabolism</keyword>
<dbReference type="InterPro" id="IPR050259">
    <property type="entry name" value="SDR"/>
</dbReference>
<evidence type="ECO:0000256" key="5">
    <source>
        <dbReference type="ARBA" id="ARBA00023221"/>
    </source>
</evidence>
<dbReference type="NCBIfam" id="NF005559">
    <property type="entry name" value="PRK07231.1"/>
    <property type="match status" value="1"/>
</dbReference>
<gene>
    <name evidence="9" type="primary">fabG</name>
    <name evidence="9" type="ORF">OCV47_06835</name>
</gene>
<dbReference type="RefSeq" id="WP_117449226.1">
    <property type="nucleotide sequence ID" value="NZ_JAOQKE010000005.1"/>
</dbReference>
<evidence type="ECO:0000256" key="7">
    <source>
        <dbReference type="RuleBase" id="RU366074"/>
    </source>
</evidence>
<keyword evidence="10" id="KW-1185">Reference proteome</keyword>
<evidence type="ECO:0000256" key="6">
    <source>
        <dbReference type="ARBA" id="ARBA00048508"/>
    </source>
</evidence>
<dbReference type="InterPro" id="IPR011284">
    <property type="entry name" value="3oxo_ACP_reduc"/>
</dbReference>
<dbReference type="SUPFAM" id="SSF51735">
    <property type="entry name" value="NAD(P)-binding Rossmann-fold domains"/>
    <property type="match status" value="1"/>
</dbReference>
<keyword evidence="7" id="KW-0275">Fatty acid biosynthesis</keyword>
<dbReference type="PRINTS" id="PR00081">
    <property type="entry name" value="GDHRDH"/>
</dbReference>
<dbReference type="EC" id="1.1.1.100" evidence="3 7"/>
<accession>A0ABT2SKN4</accession>
<keyword evidence="7" id="KW-0444">Lipid biosynthesis</keyword>
<dbReference type="EMBL" id="JAOQKE010000005">
    <property type="protein sequence ID" value="MCU6725065.1"/>
    <property type="molecule type" value="Genomic_DNA"/>
</dbReference>
<keyword evidence="7" id="KW-0521">NADP</keyword>
<evidence type="ECO:0000313" key="9">
    <source>
        <dbReference type="EMBL" id="MCU6725065.1"/>
    </source>
</evidence>
<dbReference type="Gene3D" id="3.40.50.720">
    <property type="entry name" value="NAD(P)-binding Rossmann-like Domain"/>
    <property type="match status" value="1"/>
</dbReference>
<dbReference type="CDD" id="cd05333">
    <property type="entry name" value="BKR_SDR_c"/>
    <property type="match status" value="1"/>
</dbReference>
<proteinExistence type="inferred from homology"/>
<dbReference type="Proteomes" id="UP001652338">
    <property type="component" value="Unassembled WGS sequence"/>
</dbReference>
<evidence type="ECO:0000259" key="8">
    <source>
        <dbReference type="SMART" id="SM00822"/>
    </source>
</evidence>
<comment type="function">
    <text evidence="7">Catalyzes the NADPH-dependent reduction of beta-ketoacyl-ACP substrates to beta-hydroxyacyl-ACP products, the first reductive step in the elongation cycle of fatty acid biosynthesis.</text>
</comment>
<dbReference type="PANTHER" id="PTHR42879">
    <property type="entry name" value="3-OXOACYL-(ACYL-CARRIER-PROTEIN) REDUCTASE"/>
    <property type="match status" value="1"/>
</dbReference>
<reference evidence="9 10" key="1">
    <citation type="journal article" date="2021" name="ISME Commun">
        <title>Automated analysis of genomic sequences facilitates high-throughput and comprehensive description of bacteria.</title>
        <authorList>
            <person name="Hitch T.C.A."/>
        </authorList>
    </citation>
    <scope>NUCLEOTIDE SEQUENCE [LARGE SCALE GENOMIC DNA]</scope>
    <source>
        <strain evidence="9 10">Sanger_29</strain>
    </source>
</reference>
<evidence type="ECO:0000313" key="10">
    <source>
        <dbReference type="Proteomes" id="UP001652338"/>
    </source>
</evidence>
<dbReference type="Pfam" id="PF13561">
    <property type="entry name" value="adh_short_C2"/>
    <property type="match status" value="1"/>
</dbReference>
<dbReference type="InterPro" id="IPR002347">
    <property type="entry name" value="SDR_fam"/>
</dbReference>
<dbReference type="GO" id="GO:0004316">
    <property type="term" value="F:3-oxoacyl-[acyl-carrier-protein] reductase (NADPH) activity"/>
    <property type="evidence" value="ECO:0007669"/>
    <property type="project" value="UniProtKB-EC"/>
</dbReference>
<dbReference type="NCBIfam" id="TIGR01830">
    <property type="entry name" value="3oxo_ACP_reduc"/>
    <property type="match status" value="1"/>
</dbReference>
<sequence>MSEQKIAVVTGASRGIGKAIALRLAGDGYKVIINYNGSEAAAIEVKNQIEQTGGRAEIYQCNVAEFDSCLRFVEKVIEENGHIDVLVNNAGITRDGLLMRMSEEDFDRVIDTNLKGTFHMIRFASRYMLKQKKGHIINMASVVGVAGNAGQANYAASKAGVIGLTKSAAKELASRGITVNAVAPGFIDTEMTAVLSDAVKENSRKQIPMGTFGKPEDVAAAVAFLASEDARYVTGQVLHVDGGMI</sequence>
<evidence type="ECO:0000256" key="4">
    <source>
        <dbReference type="ARBA" id="ARBA00023002"/>
    </source>
</evidence>
<keyword evidence="7" id="KW-0443">Lipid metabolism</keyword>
<comment type="subunit">
    <text evidence="7">Homotetramer.</text>
</comment>